<dbReference type="EMBL" id="FN649064">
    <property type="protein sequence ID" value="CBJ27699.1"/>
    <property type="molecule type" value="Genomic_DNA"/>
</dbReference>
<dbReference type="InParanoid" id="D7G7F7"/>
<accession>D7G7F7</accession>
<proteinExistence type="predicted"/>
<dbReference type="EMBL" id="FN649740">
    <property type="protein sequence ID" value="CBJ27699.1"/>
    <property type="molecule type" value="Genomic_DNA"/>
</dbReference>
<organism evidence="1 2">
    <name type="scientific">Ectocarpus siliculosus</name>
    <name type="common">Brown alga</name>
    <name type="synonym">Conferva siliculosa</name>
    <dbReference type="NCBI Taxonomy" id="2880"/>
    <lineage>
        <taxon>Eukaryota</taxon>
        <taxon>Sar</taxon>
        <taxon>Stramenopiles</taxon>
        <taxon>Ochrophyta</taxon>
        <taxon>PX clade</taxon>
        <taxon>Phaeophyceae</taxon>
        <taxon>Ectocarpales</taxon>
        <taxon>Ectocarpaceae</taxon>
        <taxon>Ectocarpus</taxon>
    </lineage>
</organism>
<name>D7G7F7_ECTSI</name>
<dbReference type="OrthoDB" id="10279627at2759"/>
<evidence type="ECO:0000313" key="1">
    <source>
        <dbReference type="EMBL" id="CBJ27699.1"/>
    </source>
</evidence>
<keyword evidence="2" id="KW-1185">Reference proteome</keyword>
<reference evidence="1 2" key="1">
    <citation type="journal article" date="2010" name="Nature">
        <title>The Ectocarpus genome and the independent evolution of multicellularity in brown algae.</title>
        <authorList>
            <person name="Cock J.M."/>
            <person name="Sterck L."/>
            <person name="Rouze P."/>
            <person name="Scornet D."/>
            <person name="Allen A.E."/>
            <person name="Amoutzias G."/>
            <person name="Anthouard V."/>
            <person name="Artiguenave F."/>
            <person name="Aury J.M."/>
            <person name="Badger J.H."/>
            <person name="Beszteri B."/>
            <person name="Billiau K."/>
            <person name="Bonnet E."/>
            <person name="Bothwell J.H."/>
            <person name="Bowler C."/>
            <person name="Boyen C."/>
            <person name="Brownlee C."/>
            <person name="Carrano C.J."/>
            <person name="Charrier B."/>
            <person name="Cho G.Y."/>
            <person name="Coelho S.M."/>
            <person name="Collen J."/>
            <person name="Corre E."/>
            <person name="Da Silva C."/>
            <person name="Delage L."/>
            <person name="Delaroque N."/>
            <person name="Dittami S.M."/>
            <person name="Doulbeau S."/>
            <person name="Elias M."/>
            <person name="Farnham G."/>
            <person name="Gachon C.M."/>
            <person name="Gschloessl B."/>
            <person name="Heesch S."/>
            <person name="Jabbari K."/>
            <person name="Jubin C."/>
            <person name="Kawai H."/>
            <person name="Kimura K."/>
            <person name="Kloareg B."/>
            <person name="Kupper F.C."/>
            <person name="Lang D."/>
            <person name="Le Bail A."/>
            <person name="Leblanc C."/>
            <person name="Lerouge P."/>
            <person name="Lohr M."/>
            <person name="Lopez P.J."/>
            <person name="Martens C."/>
            <person name="Maumus F."/>
            <person name="Michel G."/>
            <person name="Miranda-Saavedra D."/>
            <person name="Morales J."/>
            <person name="Moreau H."/>
            <person name="Motomura T."/>
            <person name="Nagasato C."/>
            <person name="Napoli C.A."/>
            <person name="Nelson D.R."/>
            <person name="Nyvall-Collen P."/>
            <person name="Peters A.F."/>
            <person name="Pommier C."/>
            <person name="Potin P."/>
            <person name="Poulain J."/>
            <person name="Quesneville H."/>
            <person name="Read B."/>
            <person name="Rensing S.A."/>
            <person name="Ritter A."/>
            <person name="Rousvoal S."/>
            <person name="Samanta M."/>
            <person name="Samson G."/>
            <person name="Schroeder D.C."/>
            <person name="Segurens B."/>
            <person name="Strittmatter M."/>
            <person name="Tonon T."/>
            <person name="Tregear J.W."/>
            <person name="Valentin K."/>
            <person name="von Dassow P."/>
            <person name="Yamagishi T."/>
            <person name="Van de Peer Y."/>
            <person name="Wincker P."/>
        </authorList>
    </citation>
    <scope>NUCLEOTIDE SEQUENCE [LARGE SCALE GENOMIC DNA]</scope>
    <source>
        <strain evidence="2">Ec32 / CCAP1310/4</strain>
    </source>
</reference>
<protein>
    <submittedName>
        <fullName evidence="1">Uncharacterized protein</fullName>
    </submittedName>
</protein>
<dbReference type="AlphaFoldDB" id="D7G7F7"/>
<dbReference type="Proteomes" id="UP000002630">
    <property type="component" value="Linkage Group LG15"/>
</dbReference>
<sequence length="272" mass="30947">MSESKAPLRRRRSKLKPGMCLKAFRLECERDARGTVNVEAHEVHTVIGEDDKFSESYINPDDGFFRRDPLSYERRRIYERSSFNIQPPRQRLKALETETDAQIIHVSDEPLEPKRFPPLRKTPGEGFRETNATEVIFGVDPSHGCPRPWVTPVAFRLIKEVWEQVTNAGGVFTADYDLSKSGWAMFHTIYICPAPGTAMYVQAFRVEPKTVQCCSSGWNHVDRPLFRSGGRLFNADFSPINVDVLDPVVFKPIRRLLNNPPALTANADAAWV</sequence>
<evidence type="ECO:0000313" key="2">
    <source>
        <dbReference type="Proteomes" id="UP000002630"/>
    </source>
</evidence>
<gene>
    <name evidence="1" type="ORF">Esi_0083_0021</name>
</gene>